<dbReference type="Proteomes" id="UP000054721">
    <property type="component" value="Unassembled WGS sequence"/>
</dbReference>
<dbReference type="PROSITE" id="PS51257">
    <property type="entry name" value="PROKAR_LIPOPROTEIN"/>
    <property type="match status" value="1"/>
</dbReference>
<organism evidence="1 2">
    <name type="scientific">Trichinella nativa</name>
    <dbReference type="NCBI Taxonomy" id="6335"/>
    <lineage>
        <taxon>Eukaryota</taxon>
        <taxon>Metazoa</taxon>
        <taxon>Ecdysozoa</taxon>
        <taxon>Nematoda</taxon>
        <taxon>Enoplea</taxon>
        <taxon>Dorylaimia</taxon>
        <taxon>Trichinellida</taxon>
        <taxon>Trichinellidae</taxon>
        <taxon>Trichinella</taxon>
    </lineage>
</organism>
<name>A0A0V1LP50_9BILA</name>
<protein>
    <submittedName>
        <fullName evidence="1">Uncharacterized protein</fullName>
    </submittedName>
</protein>
<proteinExistence type="predicted"/>
<sequence>MWPVSKHRKQTPLLRAMSLLPGGSACWNFSHSPALCPPLQNGQPIAATTANAAAVDLTRSPYLRSRDGFDEGVRCSDLDVDGLVSSFFDLESSPACH</sequence>
<dbReference type="AlphaFoldDB" id="A0A0V1LP50"/>
<evidence type="ECO:0000313" key="1">
    <source>
        <dbReference type="EMBL" id="KRZ61148.1"/>
    </source>
</evidence>
<accession>A0A0V1LP50</accession>
<gene>
    <name evidence="1" type="ORF">T02_9610</name>
</gene>
<reference evidence="1 2" key="1">
    <citation type="submission" date="2015-05" db="EMBL/GenBank/DDBJ databases">
        <title>Evolution of Trichinella species and genotypes.</title>
        <authorList>
            <person name="Korhonen P.K."/>
            <person name="Edoardo P."/>
            <person name="Giuseppe L.R."/>
            <person name="Gasser R.B."/>
        </authorList>
    </citation>
    <scope>NUCLEOTIDE SEQUENCE [LARGE SCALE GENOMIC DNA]</scope>
    <source>
        <strain evidence="1">ISS10</strain>
    </source>
</reference>
<dbReference type="EMBL" id="JYDW01000021">
    <property type="protein sequence ID" value="KRZ61148.1"/>
    <property type="molecule type" value="Genomic_DNA"/>
</dbReference>
<evidence type="ECO:0000313" key="2">
    <source>
        <dbReference type="Proteomes" id="UP000054721"/>
    </source>
</evidence>
<dbReference type="OrthoDB" id="5931117at2759"/>
<keyword evidence="2" id="KW-1185">Reference proteome</keyword>
<comment type="caution">
    <text evidence="1">The sequence shown here is derived from an EMBL/GenBank/DDBJ whole genome shotgun (WGS) entry which is preliminary data.</text>
</comment>